<name>A0A8H6RPA2_9PEZI</name>
<sequence length="355" mass="39968">MRSNGISVLLRDVNHGLIQEHQPLTLGSWCTISAAAFSRFEICLIIHDDFDWKGYDHVLVTVSFNGLFTDPATSAGGVMKALDKTAVVLGSENRFDRWEQTSDGGHPTSMAFLMPRPCRYPYLDGESEIQRSQISVTVAHGTYRQWSGDASRAAHIAESTRNADRISFKITNTHLNHVSPHQKRKRSPEPWRLPAMADSSSDIDTDQSRGRRLRARQPISYAIDQETWQEHEQAPTHPSTQDRQLDRGLEIASSMDSKPCRRIEIINLDDDDGDDEESLAVKSEVITLTGKDGSEPPVPSELEVPNLEESGTPSRSPSFLIDKEKKRARLLLELEKLELQKKELAIKEQLMDLDE</sequence>
<dbReference type="EMBL" id="JABCIY010000062">
    <property type="protein sequence ID" value="KAF7194317.1"/>
    <property type="molecule type" value="Genomic_DNA"/>
</dbReference>
<feature type="region of interest" description="Disordered" evidence="2">
    <location>
        <begin position="290"/>
        <end position="319"/>
    </location>
</feature>
<proteinExistence type="predicted"/>
<accession>A0A8H6RPA2</accession>
<protein>
    <submittedName>
        <fullName evidence="3">Uncharacterized protein</fullName>
    </submittedName>
</protein>
<feature type="compositionally biased region" description="Low complexity" evidence="2">
    <location>
        <begin position="300"/>
        <end position="310"/>
    </location>
</feature>
<keyword evidence="4" id="KW-1185">Reference proteome</keyword>
<organism evidence="3 4">
    <name type="scientific">Pseudocercospora fuligena</name>
    <dbReference type="NCBI Taxonomy" id="685502"/>
    <lineage>
        <taxon>Eukaryota</taxon>
        <taxon>Fungi</taxon>
        <taxon>Dikarya</taxon>
        <taxon>Ascomycota</taxon>
        <taxon>Pezizomycotina</taxon>
        <taxon>Dothideomycetes</taxon>
        <taxon>Dothideomycetidae</taxon>
        <taxon>Mycosphaerellales</taxon>
        <taxon>Mycosphaerellaceae</taxon>
        <taxon>Pseudocercospora</taxon>
    </lineage>
</organism>
<dbReference type="Proteomes" id="UP000660729">
    <property type="component" value="Unassembled WGS sequence"/>
</dbReference>
<reference evidence="3" key="1">
    <citation type="submission" date="2020-04" db="EMBL/GenBank/DDBJ databases">
        <title>Draft genome resource of the tomato pathogen Pseudocercospora fuligena.</title>
        <authorList>
            <person name="Zaccaron A."/>
        </authorList>
    </citation>
    <scope>NUCLEOTIDE SEQUENCE</scope>
    <source>
        <strain evidence="3">PF001</strain>
    </source>
</reference>
<evidence type="ECO:0000256" key="2">
    <source>
        <dbReference type="SAM" id="MobiDB-lite"/>
    </source>
</evidence>
<evidence type="ECO:0000256" key="1">
    <source>
        <dbReference type="SAM" id="Coils"/>
    </source>
</evidence>
<gene>
    <name evidence="3" type="ORF">HII31_04350</name>
</gene>
<dbReference type="AlphaFoldDB" id="A0A8H6RPA2"/>
<feature type="region of interest" description="Disordered" evidence="2">
    <location>
        <begin position="225"/>
        <end position="244"/>
    </location>
</feature>
<comment type="caution">
    <text evidence="3">The sequence shown here is derived from an EMBL/GenBank/DDBJ whole genome shotgun (WGS) entry which is preliminary data.</text>
</comment>
<feature type="coiled-coil region" evidence="1">
    <location>
        <begin position="320"/>
        <end position="347"/>
    </location>
</feature>
<evidence type="ECO:0000313" key="3">
    <source>
        <dbReference type="EMBL" id="KAF7194317.1"/>
    </source>
</evidence>
<evidence type="ECO:0000313" key="4">
    <source>
        <dbReference type="Proteomes" id="UP000660729"/>
    </source>
</evidence>
<feature type="region of interest" description="Disordered" evidence="2">
    <location>
        <begin position="172"/>
        <end position="215"/>
    </location>
</feature>
<keyword evidence="1" id="KW-0175">Coiled coil</keyword>